<evidence type="ECO:0000313" key="10">
    <source>
        <dbReference type="EMBL" id="OKL51665.1"/>
    </source>
</evidence>
<feature type="transmembrane region" description="Helical" evidence="8">
    <location>
        <begin position="55"/>
        <end position="78"/>
    </location>
</feature>
<dbReference type="InterPro" id="IPR036259">
    <property type="entry name" value="MFS_trans_sf"/>
</dbReference>
<protein>
    <submittedName>
        <fullName evidence="10">Bcr/CflA family drug resistance efflux transporter</fullName>
    </submittedName>
</protein>
<comment type="similarity">
    <text evidence="2">Belongs to the major facilitator superfamily. Bcr/CmlA family.</text>
</comment>
<dbReference type="GO" id="GO:0005886">
    <property type="term" value="C:plasma membrane"/>
    <property type="evidence" value="ECO:0007669"/>
    <property type="project" value="UniProtKB-SubCell"/>
</dbReference>
<feature type="transmembrane region" description="Helical" evidence="8">
    <location>
        <begin position="115"/>
        <end position="133"/>
    </location>
</feature>
<name>A0A1Q5PW63_9ACTO</name>
<evidence type="ECO:0000256" key="3">
    <source>
        <dbReference type="ARBA" id="ARBA00022448"/>
    </source>
</evidence>
<dbReference type="InParanoid" id="A0A1Q5PW63"/>
<evidence type="ECO:0000256" key="1">
    <source>
        <dbReference type="ARBA" id="ARBA00004651"/>
    </source>
</evidence>
<dbReference type="AlphaFoldDB" id="A0A1Q5PW63"/>
<gene>
    <name evidence="10" type="ORF">BSZ40_05775</name>
</gene>
<evidence type="ECO:0000256" key="2">
    <source>
        <dbReference type="ARBA" id="ARBA00006236"/>
    </source>
</evidence>
<sequence>MPQPHSSATPSAAPRGPGWKFVAFVGFLAALGAVTTDMYLPSLPQVASDLQTSKALAQATITGVLLGGAVGQLVMGALSDRFGRRRPAMVGIAIHVAASVAAAFAPNIATLLTLRVIQGFGNASATVCALAVVRDRFTGATASAILSRLLLVIGLAPLLAPSVGGLIAHWWSWRAVFFVLAAFGALLILAVLMLLPETLPPERRSAAGLGAALRGYGTLLRDWRFLALALLPGLQLAALIAYVSGSPFVLQEQFGLSDKQFAAFFAFMGLGLIGGAQVNAALVKRARPSKLLRVGLLTTLALAVALVVVTTCDVGGVWLLGANLWFLLGASAFIGPNATTMALADHGARAGRGAAVIGSLQAGIAGLVAPLVGVIGADAQAMAIVMCGAIGAATIVAYIGARPYKAAAHLP</sequence>
<dbReference type="PANTHER" id="PTHR23502:SF132">
    <property type="entry name" value="POLYAMINE TRANSPORTER 2-RELATED"/>
    <property type="match status" value="1"/>
</dbReference>
<dbReference type="NCBIfam" id="TIGR00710">
    <property type="entry name" value="efflux_Bcr_CflA"/>
    <property type="match status" value="1"/>
</dbReference>
<dbReference type="InterPro" id="IPR020846">
    <property type="entry name" value="MFS_dom"/>
</dbReference>
<keyword evidence="4" id="KW-1003">Cell membrane</keyword>
<dbReference type="SUPFAM" id="SSF103473">
    <property type="entry name" value="MFS general substrate transporter"/>
    <property type="match status" value="1"/>
</dbReference>
<dbReference type="PANTHER" id="PTHR23502">
    <property type="entry name" value="MAJOR FACILITATOR SUPERFAMILY"/>
    <property type="match status" value="1"/>
</dbReference>
<feature type="transmembrane region" description="Helical" evidence="8">
    <location>
        <begin position="145"/>
        <end position="169"/>
    </location>
</feature>
<feature type="transmembrane region" description="Helical" evidence="8">
    <location>
        <begin position="21"/>
        <end position="40"/>
    </location>
</feature>
<dbReference type="RefSeq" id="WP_073824210.1">
    <property type="nucleotide sequence ID" value="NZ_MQVS01000005.1"/>
</dbReference>
<dbReference type="Pfam" id="PF07690">
    <property type="entry name" value="MFS_1"/>
    <property type="match status" value="1"/>
</dbReference>
<feature type="transmembrane region" description="Helical" evidence="8">
    <location>
        <begin position="263"/>
        <end position="282"/>
    </location>
</feature>
<feature type="transmembrane region" description="Helical" evidence="8">
    <location>
        <begin position="381"/>
        <end position="401"/>
    </location>
</feature>
<keyword evidence="3" id="KW-0813">Transport</keyword>
<feature type="transmembrane region" description="Helical" evidence="8">
    <location>
        <begin position="356"/>
        <end position="375"/>
    </location>
</feature>
<evidence type="ECO:0000256" key="4">
    <source>
        <dbReference type="ARBA" id="ARBA00022475"/>
    </source>
</evidence>
<feature type="transmembrane region" description="Helical" evidence="8">
    <location>
        <begin position="324"/>
        <end position="344"/>
    </location>
</feature>
<evidence type="ECO:0000256" key="7">
    <source>
        <dbReference type="ARBA" id="ARBA00023136"/>
    </source>
</evidence>
<organism evidence="10 11">
    <name type="scientific">Buchananella hordeovulneris</name>
    <dbReference type="NCBI Taxonomy" id="52770"/>
    <lineage>
        <taxon>Bacteria</taxon>
        <taxon>Bacillati</taxon>
        <taxon>Actinomycetota</taxon>
        <taxon>Actinomycetes</taxon>
        <taxon>Actinomycetales</taxon>
        <taxon>Actinomycetaceae</taxon>
        <taxon>Buchananella</taxon>
    </lineage>
</organism>
<feature type="transmembrane region" description="Helical" evidence="8">
    <location>
        <begin position="294"/>
        <end position="318"/>
    </location>
</feature>
<dbReference type="STRING" id="52770.BSZ40_05775"/>
<feature type="transmembrane region" description="Helical" evidence="8">
    <location>
        <begin position="175"/>
        <end position="195"/>
    </location>
</feature>
<feature type="domain" description="Major facilitator superfamily (MFS) profile" evidence="9">
    <location>
        <begin position="18"/>
        <end position="406"/>
    </location>
</feature>
<evidence type="ECO:0000256" key="6">
    <source>
        <dbReference type="ARBA" id="ARBA00022989"/>
    </source>
</evidence>
<dbReference type="PROSITE" id="PS50850">
    <property type="entry name" value="MFS"/>
    <property type="match status" value="1"/>
</dbReference>
<keyword evidence="5 8" id="KW-0812">Transmembrane</keyword>
<feature type="transmembrane region" description="Helical" evidence="8">
    <location>
        <begin position="90"/>
        <end position="109"/>
    </location>
</feature>
<proteinExistence type="inferred from homology"/>
<dbReference type="PROSITE" id="PS00216">
    <property type="entry name" value="SUGAR_TRANSPORT_1"/>
    <property type="match status" value="1"/>
</dbReference>
<feature type="transmembrane region" description="Helical" evidence="8">
    <location>
        <begin position="223"/>
        <end position="243"/>
    </location>
</feature>
<evidence type="ECO:0000256" key="8">
    <source>
        <dbReference type="SAM" id="Phobius"/>
    </source>
</evidence>
<keyword evidence="11" id="KW-1185">Reference proteome</keyword>
<evidence type="ECO:0000256" key="5">
    <source>
        <dbReference type="ARBA" id="ARBA00022692"/>
    </source>
</evidence>
<dbReference type="Gene3D" id="1.20.1720.10">
    <property type="entry name" value="Multidrug resistance protein D"/>
    <property type="match status" value="1"/>
</dbReference>
<comment type="subcellular location">
    <subcellularLocation>
        <location evidence="1">Cell membrane</location>
        <topology evidence="1">Multi-pass membrane protein</topology>
    </subcellularLocation>
</comment>
<dbReference type="CDD" id="cd17320">
    <property type="entry name" value="MFS_MdfA_MDR_like"/>
    <property type="match status" value="1"/>
</dbReference>
<dbReference type="EMBL" id="MQVS01000005">
    <property type="protein sequence ID" value="OKL51665.1"/>
    <property type="molecule type" value="Genomic_DNA"/>
</dbReference>
<dbReference type="PRINTS" id="PR01036">
    <property type="entry name" value="TCRTETB"/>
</dbReference>
<keyword evidence="6 8" id="KW-1133">Transmembrane helix</keyword>
<evidence type="ECO:0000313" key="11">
    <source>
        <dbReference type="Proteomes" id="UP000185612"/>
    </source>
</evidence>
<dbReference type="OrthoDB" id="9814303at2"/>
<dbReference type="GO" id="GO:1990961">
    <property type="term" value="P:xenobiotic detoxification by transmembrane export across the plasma membrane"/>
    <property type="evidence" value="ECO:0007669"/>
    <property type="project" value="InterPro"/>
</dbReference>
<accession>A0A1Q5PW63</accession>
<dbReference type="Proteomes" id="UP000185612">
    <property type="component" value="Unassembled WGS sequence"/>
</dbReference>
<dbReference type="InterPro" id="IPR005829">
    <property type="entry name" value="Sugar_transporter_CS"/>
</dbReference>
<dbReference type="GO" id="GO:0042910">
    <property type="term" value="F:xenobiotic transmembrane transporter activity"/>
    <property type="evidence" value="ECO:0007669"/>
    <property type="project" value="InterPro"/>
</dbReference>
<dbReference type="InterPro" id="IPR004812">
    <property type="entry name" value="Efflux_drug-R_Bcr/CmlA"/>
</dbReference>
<comment type="caution">
    <text evidence="10">The sequence shown here is derived from an EMBL/GenBank/DDBJ whole genome shotgun (WGS) entry which is preliminary data.</text>
</comment>
<keyword evidence="7 8" id="KW-0472">Membrane</keyword>
<reference evidence="11" key="1">
    <citation type="submission" date="2016-12" db="EMBL/GenBank/DDBJ databases">
        <authorList>
            <person name="Meng X."/>
        </authorList>
    </citation>
    <scope>NUCLEOTIDE SEQUENCE [LARGE SCALE GENOMIC DNA]</scope>
    <source>
        <strain evidence="11">DSM 20732</strain>
    </source>
</reference>
<dbReference type="InterPro" id="IPR011701">
    <property type="entry name" value="MFS"/>
</dbReference>
<evidence type="ECO:0000259" key="9">
    <source>
        <dbReference type="PROSITE" id="PS50850"/>
    </source>
</evidence>